<organism evidence="2 3">
    <name type="scientific">Dryococelus australis</name>
    <dbReference type="NCBI Taxonomy" id="614101"/>
    <lineage>
        <taxon>Eukaryota</taxon>
        <taxon>Metazoa</taxon>
        <taxon>Ecdysozoa</taxon>
        <taxon>Arthropoda</taxon>
        <taxon>Hexapoda</taxon>
        <taxon>Insecta</taxon>
        <taxon>Pterygota</taxon>
        <taxon>Neoptera</taxon>
        <taxon>Polyneoptera</taxon>
        <taxon>Phasmatodea</taxon>
        <taxon>Verophasmatodea</taxon>
        <taxon>Anareolatae</taxon>
        <taxon>Phasmatidae</taxon>
        <taxon>Eurycanthinae</taxon>
        <taxon>Dryococelus</taxon>
    </lineage>
</organism>
<dbReference type="EMBL" id="JARBHB010000017">
    <property type="protein sequence ID" value="KAJ8866154.1"/>
    <property type="molecule type" value="Genomic_DNA"/>
</dbReference>
<evidence type="ECO:0000313" key="2">
    <source>
        <dbReference type="EMBL" id="KAJ8866154.1"/>
    </source>
</evidence>
<feature type="domain" description="PiggyBac transposable element-derived protein" evidence="1">
    <location>
        <begin position="2"/>
        <end position="132"/>
    </location>
</feature>
<comment type="caution">
    <text evidence="2">The sequence shown here is derived from an EMBL/GenBank/DDBJ whole genome shotgun (WGS) entry which is preliminary data.</text>
</comment>
<protein>
    <recommendedName>
        <fullName evidence="1">PiggyBac transposable element-derived protein domain-containing protein</fullName>
    </recommendedName>
</protein>
<sequence>MILADAQTNYFYNSYLYARKDSDGLGPDEEMKQFSKPTQAVLRLLAPIFGSNRNITADNWFTSVEVVQILKNSNGLTYVSTLRKNKGQIPSQFQASRTRTEGYSLYGYTKGITLLSHAPKRNKCILLFSSMHHNSETNEILGNQTLSDFATVPKAELTDSIRNVPVTR</sequence>
<dbReference type="Proteomes" id="UP001159363">
    <property type="component" value="Chromosome 16"/>
</dbReference>
<keyword evidence="3" id="KW-1185">Reference proteome</keyword>
<evidence type="ECO:0000313" key="3">
    <source>
        <dbReference type="Proteomes" id="UP001159363"/>
    </source>
</evidence>
<name>A0ABQ9G0Z5_9NEOP</name>
<dbReference type="InterPro" id="IPR029526">
    <property type="entry name" value="PGBD"/>
</dbReference>
<accession>A0ABQ9G0Z5</accession>
<reference evidence="2 3" key="1">
    <citation type="submission" date="2023-02" db="EMBL/GenBank/DDBJ databases">
        <title>LHISI_Scaffold_Assembly.</title>
        <authorList>
            <person name="Stuart O.P."/>
            <person name="Cleave R."/>
            <person name="Magrath M.J.L."/>
            <person name="Mikheyev A.S."/>
        </authorList>
    </citation>
    <scope>NUCLEOTIDE SEQUENCE [LARGE SCALE GENOMIC DNA]</scope>
    <source>
        <strain evidence="2">Daus_M_001</strain>
        <tissue evidence="2">Leg muscle</tissue>
    </source>
</reference>
<proteinExistence type="predicted"/>
<dbReference type="Pfam" id="PF13843">
    <property type="entry name" value="DDE_Tnp_1_7"/>
    <property type="match status" value="1"/>
</dbReference>
<evidence type="ECO:0000259" key="1">
    <source>
        <dbReference type="Pfam" id="PF13843"/>
    </source>
</evidence>
<gene>
    <name evidence="2" type="ORF">PR048_033678</name>
</gene>